<protein>
    <submittedName>
        <fullName evidence="1">Uncharacterized protein</fullName>
    </submittedName>
</protein>
<sequence length="52" mass="5475">MDVRHLAGAADGAVRCGGLAPERGPARKRRLGTADVLYLRLEMSGAQTQNPA</sequence>
<name>A0ABQ5LPQ7_9RHOB</name>
<dbReference type="EMBL" id="BROH01000001">
    <property type="protein sequence ID" value="GKY86933.1"/>
    <property type="molecule type" value="Genomic_DNA"/>
</dbReference>
<reference evidence="1" key="1">
    <citation type="journal article" date="2023" name="Int. J. Syst. Evol. Microbiol.">
        <title>Sinisalibacter aestuarii sp. nov., isolated from estuarine sediment of the Arakawa River.</title>
        <authorList>
            <person name="Arafat S.T."/>
            <person name="Hirano S."/>
            <person name="Sato A."/>
            <person name="Takeuchi K."/>
            <person name="Yasuda T."/>
            <person name="Terahara T."/>
            <person name="Hamada M."/>
            <person name="Kobayashi T."/>
        </authorList>
    </citation>
    <scope>NUCLEOTIDE SEQUENCE</scope>
    <source>
        <strain evidence="1">B-399</strain>
    </source>
</reference>
<proteinExistence type="predicted"/>
<organism evidence="1 2">
    <name type="scientific">Sinisalibacter aestuarii</name>
    <dbReference type="NCBI Taxonomy" id="2949426"/>
    <lineage>
        <taxon>Bacteria</taxon>
        <taxon>Pseudomonadati</taxon>
        <taxon>Pseudomonadota</taxon>
        <taxon>Alphaproteobacteria</taxon>
        <taxon>Rhodobacterales</taxon>
        <taxon>Roseobacteraceae</taxon>
        <taxon>Sinisalibacter</taxon>
    </lineage>
</organism>
<gene>
    <name evidence="1" type="ORF">STA1M1_08020</name>
</gene>
<dbReference type="Proteomes" id="UP001144205">
    <property type="component" value="Unassembled WGS sequence"/>
</dbReference>
<evidence type="ECO:0000313" key="2">
    <source>
        <dbReference type="Proteomes" id="UP001144205"/>
    </source>
</evidence>
<comment type="caution">
    <text evidence="1">The sequence shown here is derived from an EMBL/GenBank/DDBJ whole genome shotgun (WGS) entry which is preliminary data.</text>
</comment>
<evidence type="ECO:0000313" key="1">
    <source>
        <dbReference type="EMBL" id="GKY86933.1"/>
    </source>
</evidence>
<keyword evidence="2" id="KW-1185">Reference proteome</keyword>
<accession>A0ABQ5LPQ7</accession>